<evidence type="ECO:0000313" key="2">
    <source>
        <dbReference type="EMBL" id="VWO98154.1"/>
    </source>
</evidence>
<sequence>MQFSAFILAFGLVASALAADPLVINTPAELIQCESTVITWSGGTDWGTASSIKDNGNIIGDNDLIFDTSYQFSGEAAPAGTTVVFVVSDVSGDQASTAPIVVSNSCEPPFDVVPPRAALT</sequence>
<feature type="signal peptide" evidence="1">
    <location>
        <begin position="1"/>
        <end position="18"/>
    </location>
</feature>
<proteinExistence type="predicted"/>
<evidence type="ECO:0000256" key="1">
    <source>
        <dbReference type="SAM" id="SignalP"/>
    </source>
</evidence>
<organism evidence="2">
    <name type="scientific">Ganoderma boninense</name>
    <dbReference type="NCBI Taxonomy" id="34458"/>
    <lineage>
        <taxon>Eukaryota</taxon>
        <taxon>Fungi</taxon>
        <taxon>Dikarya</taxon>
        <taxon>Basidiomycota</taxon>
        <taxon>Agaricomycotina</taxon>
        <taxon>Agaricomycetes</taxon>
        <taxon>Polyporales</taxon>
        <taxon>Polyporaceae</taxon>
        <taxon>Ganoderma</taxon>
    </lineage>
</organism>
<accession>A0A5K1JZY6</accession>
<keyword evidence="1" id="KW-0732">Signal</keyword>
<feature type="chain" id="PRO_5023904519" evidence="1">
    <location>
        <begin position="19"/>
        <end position="120"/>
    </location>
</feature>
<protein>
    <submittedName>
        <fullName evidence="2">Aspartyl proteinase</fullName>
    </submittedName>
</protein>
<reference evidence="2" key="1">
    <citation type="submission" date="2019-10" db="EMBL/GenBank/DDBJ databases">
        <authorList>
            <person name="Nor Muhammad N."/>
        </authorList>
    </citation>
    <scope>NUCLEOTIDE SEQUENCE</scope>
</reference>
<dbReference type="AlphaFoldDB" id="A0A5K1JZY6"/>
<dbReference type="EMBL" id="LR726762">
    <property type="protein sequence ID" value="VWO98154.1"/>
    <property type="molecule type" value="Genomic_DNA"/>
</dbReference>
<gene>
    <name evidence="2" type="primary">Q8NJS2</name>
</gene>
<name>A0A5K1JZY6_9APHY</name>